<evidence type="ECO:0000256" key="7">
    <source>
        <dbReference type="RuleBase" id="RU003346"/>
    </source>
</evidence>
<reference evidence="12" key="1">
    <citation type="submission" date="2017-03" db="EMBL/GenBank/DDBJ databases">
        <title>Genomes of endolithic fungi from Antarctica.</title>
        <authorList>
            <person name="Coleine C."/>
            <person name="Masonjones S."/>
            <person name="Stajich J.E."/>
        </authorList>
    </citation>
    <scope>NUCLEOTIDE SEQUENCE [LARGE SCALE GENOMIC DNA]</scope>
    <source>
        <strain evidence="12">CCFEE 5527</strain>
    </source>
</reference>
<dbReference type="Pfam" id="PF00083">
    <property type="entry name" value="Sugar_tr"/>
    <property type="match status" value="1"/>
</dbReference>
<dbReference type="FunCoup" id="A0A1V8STL0">
    <property type="interactions" value="22"/>
</dbReference>
<dbReference type="InterPro" id="IPR005828">
    <property type="entry name" value="MFS_sugar_transport-like"/>
</dbReference>
<feature type="transmembrane region" description="Helical" evidence="9">
    <location>
        <begin position="157"/>
        <end position="177"/>
    </location>
</feature>
<feature type="compositionally biased region" description="Polar residues" evidence="8">
    <location>
        <begin position="585"/>
        <end position="610"/>
    </location>
</feature>
<feature type="transmembrane region" description="Helical" evidence="9">
    <location>
        <begin position="12"/>
        <end position="34"/>
    </location>
</feature>
<feature type="transmembrane region" description="Helical" evidence="9">
    <location>
        <begin position="378"/>
        <end position="399"/>
    </location>
</feature>
<dbReference type="GO" id="GO:0005351">
    <property type="term" value="F:carbohydrate:proton symporter activity"/>
    <property type="evidence" value="ECO:0007669"/>
    <property type="project" value="TreeGrafter"/>
</dbReference>
<evidence type="ECO:0000256" key="4">
    <source>
        <dbReference type="ARBA" id="ARBA00022692"/>
    </source>
</evidence>
<feature type="transmembrane region" description="Helical" evidence="9">
    <location>
        <begin position="102"/>
        <end position="122"/>
    </location>
</feature>
<sequence>MSHSEVTQYMGLRGPALSILIGVVAGLAFFLFGYDQGDFASILTVGAFRSQFPQLDTIGKPLSETVAAVQGITVGIWNLGCFVSAILTIFLGDRLGRKKTIFIGLLFLLIGEIIQCSSFSYAQLMVGRAIAGFGNGFTTATVPAWQAECTKAHRRGTLLMITAGAFIAAGLSFSYWMGFAFGWLDPNSAAWRAPIAIQVIFILLTMSLMIWLPESPRWLILTGREEEAINVLSALNDIPKDSEQVHQEFLQIKDAVLEMSKGGFNTVFQMGDYRHVHRTVLAVTLQIFQQSTGVNLVTQFLALMLLQLYGFNGWQARLIAAGAGTEYFLASIVPVIGIDRFWGRRSLMMFGASGMSISMIILTIMLKLDTTAAHGVGTAFLFVYCTFFAIGWQGMAWLYQVEVVPLRIRGPANAISTASNWVVNYAIVQIAPVAFHNIGYKTYIIFALTNAFIVPIIYFFYPETGFRSLEEIDVIFHTASTQPKPYLNVVRIAANEPLWYGKGGDEQFVYSESEWHKKHVRFSDEIKTSDGGTTTLRDSPEEGGSSDDGTRIGTFDNSEKERDYRGSSRGSDTLGQHGQRPSAMTRVSSNGVSPLRPNSSRTLDGNSNTIPGFEGGMGEEAAPSPVISRTSVDKYAARGVRSAGSGY</sequence>
<accession>A0A1V8STL0</accession>
<proteinExistence type="inferred from homology"/>
<dbReference type="InterPro" id="IPR036259">
    <property type="entry name" value="MFS_trans_sf"/>
</dbReference>
<organism evidence="11 12">
    <name type="scientific">Cryoendolithus antarcticus</name>
    <dbReference type="NCBI Taxonomy" id="1507870"/>
    <lineage>
        <taxon>Eukaryota</taxon>
        <taxon>Fungi</taxon>
        <taxon>Dikarya</taxon>
        <taxon>Ascomycota</taxon>
        <taxon>Pezizomycotina</taxon>
        <taxon>Dothideomycetes</taxon>
        <taxon>Dothideomycetidae</taxon>
        <taxon>Cladosporiales</taxon>
        <taxon>Cladosporiaceae</taxon>
        <taxon>Cryoendolithus</taxon>
    </lineage>
</organism>
<evidence type="ECO:0000256" key="2">
    <source>
        <dbReference type="ARBA" id="ARBA00010992"/>
    </source>
</evidence>
<keyword evidence="3 7" id="KW-0813">Transport</keyword>
<dbReference type="PROSITE" id="PS50850">
    <property type="entry name" value="MFS"/>
    <property type="match status" value="1"/>
</dbReference>
<feature type="transmembrane region" description="Helical" evidence="9">
    <location>
        <begin position="443"/>
        <end position="461"/>
    </location>
</feature>
<feature type="domain" description="Major facilitator superfamily (MFS) profile" evidence="10">
    <location>
        <begin position="21"/>
        <end position="465"/>
    </location>
</feature>
<feature type="region of interest" description="Disordered" evidence="8">
    <location>
        <begin position="526"/>
        <end position="627"/>
    </location>
</feature>
<dbReference type="PANTHER" id="PTHR48022">
    <property type="entry name" value="PLASTIDIC GLUCOSE TRANSPORTER 4"/>
    <property type="match status" value="1"/>
</dbReference>
<dbReference type="EMBL" id="NAJO01000028">
    <property type="protein sequence ID" value="OQO02374.1"/>
    <property type="molecule type" value="Genomic_DNA"/>
</dbReference>
<comment type="similarity">
    <text evidence="2 7">Belongs to the major facilitator superfamily. Sugar transporter (TC 2.A.1.1) family.</text>
</comment>
<feature type="transmembrane region" description="Helical" evidence="9">
    <location>
        <begin position="67"/>
        <end position="90"/>
    </location>
</feature>
<evidence type="ECO:0000313" key="12">
    <source>
        <dbReference type="Proteomes" id="UP000192596"/>
    </source>
</evidence>
<name>A0A1V8STL0_9PEZI</name>
<dbReference type="InterPro" id="IPR003663">
    <property type="entry name" value="Sugar/inositol_transpt"/>
</dbReference>
<dbReference type="GO" id="GO:0016020">
    <property type="term" value="C:membrane"/>
    <property type="evidence" value="ECO:0007669"/>
    <property type="project" value="UniProtKB-SubCell"/>
</dbReference>
<evidence type="ECO:0000256" key="6">
    <source>
        <dbReference type="ARBA" id="ARBA00023136"/>
    </source>
</evidence>
<dbReference type="InParanoid" id="A0A1V8STL0"/>
<dbReference type="AlphaFoldDB" id="A0A1V8STL0"/>
<evidence type="ECO:0000313" key="11">
    <source>
        <dbReference type="EMBL" id="OQO02374.1"/>
    </source>
</evidence>
<feature type="compositionally biased region" description="Basic and acidic residues" evidence="8">
    <location>
        <begin position="557"/>
        <end position="566"/>
    </location>
</feature>
<feature type="transmembrane region" description="Helical" evidence="9">
    <location>
        <begin position="189"/>
        <end position="212"/>
    </location>
</feature>
<evidence type="ECO:0000256" key="8">
    <source>
        <dbReference type="SAM" id="MobiDB-lite"/>
    </source>
</evidence>
<dbReference type="PRINTS" id="PR00171">
    <property type="entry name" value="SUGRTRNSPORT"/>
</dbReference>
<dbReference type="OrthoDB" id="6612291at2759"/>
<feature type="transmembrane region" description="Helical" evidence="9">
    <location>
        <begin position="347"/>
        <end position="366"/>
    </location>
</feature>
<dbReference type="PANTHER" id="PTHR48022:SF68">
    <property type="entry name" value="MAJOR FACILITATOR SUPERFAMILY (MFS) PROFILE DOMAIN-CONTAINING PROTEIN-RELATED"/>
    <property type="match status" value="1"/>
</dbReference>
<dbReference type="Gene3D" id="1.20.1250.20">
    <property type="entry name" value="MFS general substrate transporter like domains"/>
    <property type="match status" value="1"/>
</dbReference>
<evidence type="ECO:0000256" key="3">
    <source>
        <dbReference type="ARBA" id="ARBA00022448"/>
    </source>
</evidence>
<protein>
    <recommendedName>
        <fullName evidence="10">Major facilitator superfamily (MFS) profile domain-containing protein</fullName>
    </recommendedName>
</protein>
<feature type="transmembrane region" description="Helical" evidence="9">
    <location>
        <begin position="128"/>
        <end position="145"/>
    </location>
</feature>
<keyword evidence="12" id="KW-1185">Reference proteome</keyword>
<evidence type="ECO:0000256" key="9">
    <source>
        <dbReference type="SAM" id="Phobius"/>
    </source>
</evidence>
<keyword evidence="6 9" id="KW-0472">Membrane</keyword>
<keyword evidence="4 9" id="KW-0812">Transmembrane</keyword>
<dbReference type="InterPro" id="IPR020846">
    <property type="entry name" value="MFS_dom"/>
</dbReference>
<feature type="transmembrane region" description="Helical" evidence="9">
    <location>
        <begin position="318"/>
        <end position="338"/>
    </location>
</feature>
<dbReference type="InterPro" id="IPR050360">
    <property type="entry name" value="MFS_Sugar_Transporters"/>
</dbReference>
<keyword evidence="5 9" id="KW-1133">Transmembrane helix</keyword>
<gene>
    <name evidence="11" type="ORF">B0A48_11928</name>
</gene>
<dbReference type="NCBIfam" id="TIGR00879">
    <property type="entry name" value="SP"/>
    <property type="match status" value="1"/>
</dbReference>
<dbReference type="STRING" id="1507870.A0A1V8STL0"/>
<comment type="subcellular location">
    <subcellularLocation>
        <location evidence="1">Membrane</location>
        <topology evidence="1">Multi-pass membrane protein</topology>
    </subcellularLocation>
</comment>
<dbReference type="Proteomes" id="UP000192596">
    <property type="component" value="Unassembled WGS sequence"/>
</dbReference>
<comment type="caution">
    <text evidence="11">The sequence shown here is derived from an EMBL/GenBank/DDBJ whole genome shotgun (WGS) entry which is preliminary data.</text>
</comment>
<evidence type="ECO:0000256" key="1">
    <source>
        <dbReference type="ARBA" id="ARBA00004141"/>
    </source>
</evidence>
<evidence type="ECO:0000259" key="10">
    <source>
        <dbReference type="PROSITE" id="PS50850"/>
    </source>
</evidence>
<evidence type="ECO:0000256" key="5">
    <source>
        <dbReference type="ARBA" id="ARBA00022989"/>
    </source>
</evidence>
<dbReference type="SUPFAM" id="SSF103473">
    <property type="entry name" value="MFS general substrate transporter"/>
    <property type="match status" value="1"/>
</dbReference>